<evidence type="ECO:0000313" key="2">
    <source>
        <dbReference type="Proteomes" id="UP000814033"/>
    </source>
</evidence>
<protein>
    <submittedName>
        <fullName evidence="1">Uncharacterized protein</fullName>
    </submittedName>
</protein>
<reference evidence="1" key="2">
    <citation type="journal article" date="2022" name="New Phytol.">
        <title>Evolutionary transition to the ectomycorrhizal habit in the genomes of a hyperdiverse lineage of mushroom-forming fungi.</title>
        <authorList>
            <person name="Looney B."/>
            <person name="Miyauchi S."/>
            <person name="Morin E."/>
            <person name="Drula E."/>
            <person name="Courty P.E."/>
            <person name="Kohler A."/>
            <person name="Kuo A."/>
            <person name="LaButti K."/>
            <person name="Pangilinan J."/>
            <person name="Lipzen A."/>
            <person name="Riley R."/>
            <person name="Andreopoulos W."/>
            <person name="He G."/>
            <person name="Johnson J."/>
            <person name="Nolan M."/>
            <person name="Tritt A."/>
            <person name="Barry K.W."/>
            <person name="Grigoriev I.V."/>
            <person name="Nagy L.G."/>
            <person name="Hibbett D."/>
            <person name="Henrissat B."/>
            <person name="Matheny P.B."/>
            <person name="Labbe J."/>
            <person name="Martin F.M."/>
        </authorList>
    </citation>
    <scope>NUCLEOTIDE SEQUENCE</scope>
    <source>
        <strain evidence="1">FP105234-sp</strain>
    </source>
</reference>
<sequence length="647" mass="69360">MSSRRTRVRSSLPHQFPTFYACYLLKSIRTPRSVATYIGSTPSPPRRIRQHNGEISQGAWKTKQNRPWIMQMLVHGFPSRLAALQFEWAWQHPHVSRHLRDGDGKSVFTSDARSKYIKLNIKVARVMLSSSPYDTWPLQVKFFTQEAVEIWDALEKNTAIPPLPRGFVSQIELEGVDGKSGLRGSGRVGPVDITDDSFTSAHLAKHNALMASGKPLSCSVCSSHLQTYATDALSAALCPNGECSAVSHLTCLSDHFLSSEGLTLVPRGGECPSCKTYTLWGDVVKGSYRRHAGRAIPMADDIADEDEGGEVFGAENGNAELSTPPPASPIVKRARKKVAESSPSRSVPVRASPPKRGRGRPRKAPAKAQSAARSYHSGVRPSSAEEEFFDLNAISEDDEADDAPPPPRYRAATAATTMSRTGPSKLIGADDEPDGAPPLLAVATSTPAMRRPPGGVGPSSSKATEGKASARSFLSLGGSGESFDLNAISEDSEEDGVPPAPAKTIINRKRPRPHKASKGKQRPNFDIFFTQDLADSHPSSHRLPSAAPSSSEDDAAFSLASRLPIKPSAHAQGQQRLALLEGEADFFGRYTDDSSSGSHPGLVSAGGTLPDIADALSTLSVSSPAPSPLPKRTFTRRPAVEVVDISD</sequence>
<reference evidence="1" key="1">
    <citation type="submission" date="2021-02" db="EMBL/GenBank/DDBJ databases">
        <authorList>
            <consortium name="DOE Joint Genome Institute"/>
            <person name="Ahrendt S."/>
            <person name="Looney B.P."/>
            <person name="Miyauchi S."/>
            <person name="Morin E."/>
            <person name="Drula E."/>
            <person name="Courty P.E."/>
            <person name="Chicoki N."/>
            <person name="Fauchery L."/>
            <person name="Kohler A."/>
            <person name="Kuo A."/>
            <person name="Labutti K."/>
            <person name="Pangilinan J."/>
            <person name="Lipzen A."/>
            <person name="Riley R."/>
            <person name="Andreopoulos W."/>
            <person name="He G."/>
            <person name="Johnson J."/>
            <person name="Barry K.W."/>
            <person name="Grigoriev I.V."/>
            <person name="Nagy L."/>
            <person name="Hibbett D."/>
            <person name="Henrissat B."/>
            <person name="Matheny P.B."/>
            <person name="Labbe J."/>
            <person name="Martin F."/>
        </authorList>
    </citation>
    <scope>NUCLEOTIDE SEQUENCE</scope>
    <source>
        <strain evidence="1">FP105234-sp</strain>
    </source>
</reference>
<gene>
    <name evidence="1" type="ORF">FA95DRAFT_1676875</name>
</gene>
<keyword evidence="2" id="KW-1185">Reference proteome</keyword>
<organism evidence="1 2">
    <name type="scientific">Auriscalpium vulgare</name>
    <dbReference type="NCBI Taxonomy" id="40419"/>
    <lineage>
        <taxon>Eukaryota</taxon>
        <taxon>Fungi</taxon>
        <taxon>Dikarya</taxon>
        <taxon>Basidiomycota</taxon>
        <taxon>Agaricomycotina</taxon>
        <taxon>Agaricomycetes</taxon>
        <taxon>Russulales</taxon>
        <taxon>Auriscalpiaceae</taxon>
        <taxon>Auriscalpium</taxon>
    </lineage>
</organism>
<accession>A0ACB8S2R6</accession>
<name>A0ACB8S2R6_9AGAM</name>
<dbReference type="Proteomes" id="UP000814033">
    <property type="component" value="Unassembled WGS sequence"/>
</dbReference>
<comment type="caution">
    <text evidence="1">The sequence shown here is derived from an EMBL/GenBank/DDBJ whole genome shotgun (WGS) entry which is preliminary data.</text>
</comment>
<dbReference type="EMBL" id="MU275863">
    <property type="protein sequence ID" value="KAI0050346.1"/>
    <property type="molecule type" value="Genomic_DNA"/>
</dbReference>
<proteinExistence type="predicted"/>
<evidence type="ECO:0000313" key="1">
    <source>
        <dbReference type="EMBL" id="KAI0050346.1"/>
    </source>
</evidence>